<gene>
    <name evidence="1" type="ORF">GCM10011342_25230</name>
</gene>
<dbReference type="AlphaFoldDB" id="A0A8J2Y6W5"/>
<protein>
    <submittedName>
        <fullName evidence="1">Uncharacterized protein</fullName>
    </submittedName>
</protein>
<dbReference type="EMBL" id="BMGH01000001">
    <property type="protein sequence ID" value="GGD15398.1"/>
    <property type="molecule type" value="Genomic_DNA"/>
</dbReference>
<evidence type="ECO:0000313" key="2">
    <source>
        <dbReference type="Proteomes" id="UP000613582"/>
    </source>
</evidence>
<sequence>MSMDRELPAGEWYETAETVLKQYKQELLDAPLPEPLEKLLAERQKNISRKQL</sequence>
<dbReference type="RefSeq" id="WP_188158074.1">
    <property type="nucleotide sequence ID" value="NZ_BMGH01000001.1"/>
</dbReference>
<dbReference type="Proteomes" id="UP000613582">
    <property type="component" value="Unassembled WGS sequence"/>
</dbReference>
<organism evidence="1 2">
    <name type="scientific">Aquisalinus flavus</name>
    <dbReference type="NCBI Taxonomy" id="1526572"/>
    <lineage>
        <taxon>Bacteria</taxon>
        <taxon>Pseudomonadati</taxon>
        <taxon>Pseudomonadota</taxon>
        <taxon>Alphaproteobacteria</taxon>
        <taxon>Parvularculales</taxon>
        <taxon>Parvularculaceae</taxon>
        <taxon>Aquisalinus</taxon>
    </lineage>
</organism>
<name>A0A8J2Y6W5_9PROT</name>
<comment type="caution">
    <text evidence="1">The sequence shown here is derived from an EMBL/GenBank/DDBJ whole genome shotgun (WGS) entry which is preliminary data.</text>
</comment>
<accession>A0A8J2Y6W5</accession>
<evidence type="ECO:0000313" key="1">
    <source>
        <dbReference type="EMBL" id="GGD15398.1"/>
    </source>
</evidence>
<reference evidence="1" key="1">
    <citation type="journal article" date="2014" name="Int. J. Syst. Evol. Microbiol.">
        <title>Complete genome sequence of Corynebacterium casei LMG S-19264T (=DSM 44701T), isolated from a smear-ripened cheese.</title>
        <authorList>
            <consortium name="US DOE Joint Genome Institute (JGI-PGF)"/>
            <person name="Walter F."/>
            <person name="Albersmeier A."/>
            <person name="Kalinowski J."/>
            <person name="Ruckert C."/>
        </authorList>
    </citation>
    <scope>NUCLEOTIDE SEQUENCE</scope>
    <source>
        <strain evidence="1">CGMCC 1.12921</strain>
    </source>
</reference>
<reference evidence="1" key="2">
    <citation type="submission" date="2020-09" db="EMBL/GenBank/DDBJ databases">
        <authorList>
            <person name="Sun Q."/>
            <person name="Zhou Y."/>
        </authorList>
    </citation>
    <scope>NUCLEOTIDE SEQUENCE</scope>
    <source>
        <strain evidence="1">CGMCC 1.12921</strain>
    </source>
</reference>
<proteinExistence type="predicted"/>
<keyword evidence="2" id="KW-1185">Reference proteome</keyword>